<dbReference type="Gene3D" id="3.30.450.40">
    <property type="match status" value="1"/>
</dbReference>
<dbReference type="InterPro" id="IPR029016">
    <property type="entry name" value="GAF-like_dom_sf"/>
</dbReference>
<dbReference type="PANTHER" id="PTHR43156:SF2">
    <property type="entry name" value="STAGE II SPORULATION PROTEIN E"/>
    <property type="match status" value="1"/>
</dbReference>
<evidence type="ECO:0000259" key="2">
    <source>
        <dbReference type="SMART" id="SM00331"/>
    </source>
</evidence>
<dbReference type="Proteomes" id="UP000199699">
    <property type="component" value="Unassembled WGS sequence"/>
</dbReference>
<dbReference type="SMART" id="SM00331">
    <property type="entry name" value="PP2C_SIG"/>
    <property type="match status" value="1"/>
</dbReference>
<dbReference type="InterPro" id="IPR001932">
    <property type="entry name" value="PPM-type_phosphatase-like_dom"/>
</dbReference>
<gene>
    <name evidence="3" type="ORF">GA0070616_5514</name>
</gene>
<accession>A0A1C6T4H8</accession>
<organism evidence="3 4">
    <name type="scientific">Micromonospora nigra</name>
    <dbReference type="NCBI Taxonomy" id="145857"/>
    <lineage>
        <taxon>Bacteria</taxon>
        <taxon>Bacillati</taxon>
        <taxon>Actinomycetota</taxon>
        <taxon>Actinomycetes</taxon>
        <taxon>Micromonosporales</taxon>
        <taxon>Micromonosporaceae</taxon>
        <taxon>Micromonospora</taxon>
    </lineage>
</organism>
<name>A0A1C6T4H8_9ACTN</name>
<dbReference type="PANTHER" id="PTHR43156">
    <property type="entry name" value="STAGE II SPORULATION PROTEIN E-RELATED"/>
    <property type="match status" value="1"/>
</dbReference>
<proteinExistence type="predicted"/>
<evidence type="ECO:0000313" key="4">
    <source>
        <dbReference type="Proteomes" id="UP000199699"/>
    </source>
</evidence>
<reference evidence="3 4" key="1">
    <citation type="submission" date="2016-06" db="EMBL/GenBank/DDBJ databases">
        <authorList>
            <person name="Kjaerup R.B."/>
            <person name="Dalgaard T.S."/>
            <person name="Juul-Madsen H.R."/>
        </authorList>
    </citation>
    <scope>NUCLEOTIDE SEQUENCE [LARGE SCALE GENOMIC DNA]</scope>
    <source>
        <strain evidence="3 4">DSM 43818</strain>
    </source>
</reference>
<evidence type="ECO:0000256" key="1">
    <source>
        <dbReference type="ARBA" id="ARBA00022801"/>
    </source>
</evidence>
<dbReference type="RefSeq" id="WP_091089416.1">
    <property type="nucleotide sequence ID" value="NZ_FMHT01000003.1"/>
</dbReference>
<keyword evidence="4" id="KW-1185">Reference proteome</keyword>
<dbReference type="OrthoDB" id="3280057at2"/>
<dbReference type="SUPFAM" id="SSF81606">
    <property type="entry name" value="PP2C-like"/>
    <property type="match status" value="1"/>
</dbReference>
<dbReference type="InterPro" id="IPR052016">
    <property type="entry name" value="Bact_Sigma-Reg"/>
</dbReference>
<feature type="domain" description="PPM-type phosphatase" evidence="2">
    <location>
        <begin position="166"/>
        <end position="383"/>
    </location>
</feature>
<protein>
    <submittedName>
        <fullName evidence="3">Serine phosphatase RsbU, regulator of sigma subunit</fullName>
    </submittedName>
</protein>
<dbReference type="AlphaFoldDB" id="A0A1C6T4H8"/>
<dbReference type="STRING" id="145857.GA0070616_5514"/>
<dbReference type="GO" id="GO:0016791">
    <property type="term" value="F:phosphatase activity"/>
    <property type="evidence" value="ECO:0007669"/>
    <property type="project" value="TreeGrafter"/>
</dbReference>
<keyword evidence="1" id="KW-0378">Hydrolase</keyword>
<dbReference type="Gene3D" id="3.60.40.10">
    <property type="entry name" value="PPM-type phosphatase domain"/>
    <property type="match status" value="1"/>
</dbReference>
<dbReference type="Pfam" id="PF07228">
    <property type="entry name" value="SpoIIE"/>
    <property type="match status" value="1"/>
</dbReference>
<dbReference type="InterPro" id="IPR036457">
    <property type="entry name" value="PPM-type-like_dom_sf"/>
</dbReference>
<dbReference type="EMBL" id="FMHT01000003">
    <property type="protein sequence ID" value="SCL36539.1"/>
    <property type="molecule type" value="Genomic_DNA"/>
</dbReference>
<evidence type="ECO:0000313" key="3">
    <source>
        <dbReference type="EMBL" id="SCL36539.1"/>
    </source>
</evidence>
<sequence>MSQVPPAVSRALRAAPPDRVVEVADRVVRAAVGASRTEVLLADYRSTGLWPVLDADRPDGAPLAQRGAAQRCFSSQEPILDTGVDGVCRLHLPLSVRGERLGVFTVDLPAPPGDSVTEWAVDVAGDLAVALRAADRETDRYRRARRRERLSMAAEMQWELLPGRSVDHAAFRLGGQLEPAYTVGGDHFDWSLDDDRLTVTALNGDGIGLSAAMLTALVVNAMRNARRSGGGLVEQAELASDTVYYQHRGRRHVATLLLEVDCATGRVRAVDAGSPHVWRLRGAAVRRIPLDQQLPLGMFAETRYEVQEFTLEPGDRLFVVSDGVWAADPSGAEPYGDRAMTRAMRATRLQPPTEAVGTVLRELRAFHATGDLHDDAVVVCLDWRGFGDR</sequence>